<dbReference type="Proteomes" id="UP000594205">
    <property type="component" value="Chromosome"/>
</dbReference>
<evidence type="ECO:0000256" key="1">
    <source>
        <dbReference type="SAM" id="MobiDB-lite"/>
    </source>
</evidence>
<sequence length="563" mass="60795">MSSASGHHRNQAPVAPRPSGVTSNSDARPSGTPPWPHCGHNTAADGVGCAGRRVGPHTACLAHLPSPDRSAYLAGLQPGADVDHRGTAFTDELLSELLTALTDSASGRPRFGRANFEQARFSGDAVFEGAGFDGDAWFMGAEISGQADFGGVKFNGDVSFLRSKFNGGAWFGGVEFHGTVWFRGAEFHGNAVFLQAVFEHAARMGPLACTGTLDLSEAVFATAVTIEAAAAAVHCRRTRWASTAALRLRHAAVDLSDAVLEYPVSVAARSRPFTVDDAEMAEPDLTGPRVRVVSLRGVDAAHLVLTDLDLTDCRFAGTIHLDQLRLEGRYTLAVAPSGLRRRGIWPVRWTPRRTLAEEHHWRASRSAGADGWAPPLDGDEVLEPAALAPVYRQLRKSFEDGKHEPGAADFYYGEMEMRRHADDIPRAERSLLTAYWALSGYGLRASRALAWLLTSMTATVLAMMLWGLPQDDAQPRSSGTVTGRSITLTTDAPAPINPSGPYWKRVSTERFEKSLRVVINSVVFRSSDQSLTTAGTYTEMASRLAEPVLLTLAVLAIRGRVKR</sequence>
<reference evidence="2 3" key="1">
    <citation type="submission" date="2020-10" db="EMBL/GenBank/DDBJ databases">
        <title>Streptomyces ferrugineus complate genome analysis.</title>
        <authorList>
            <person name="Anwar N."/>
        </authorList>
    </citation>
    <scope>NUCLEOTIDE SEQUENCE [LARGE SCALE GENOMIC DNA]</scope>
    <source>
        <strain evidence="2 3">CCTCC AA2014009</strain>
    </source>
</reference>
<accession>A0A7M2SCZ3</accession>
<gene>
    <name evidence="2" type="ORF">IM697_24360</name>
</gene>
<dbReference type="Pfam" id="PF13576">
    <property type="entry name" value="Pentapeptide_3"/>
    <property type="match status" value="1"/>
</dbReference>
<dbReference type="KEGG" id="sfeu:IM697_24360"/>
<feature type="compositionally biased region" description="Basic residues" evidence="1">
    <location>
        <begin position="1"/>
        <end position="10"/>
    </location>
</feature>
<organism evidence="2 3">
    <name type="scientific">Streptomyces ferrugineus</name>
    <dbReference type="NCBI Taxonomy" id="1413221"/>
    <lineage>
        <taxon>Bacteria</taxon>
        <taxon>Bacillati</taxon>
        <taxon>Actinomycetota</taxon>
        <taxon>Actinomycetes</taxon>
        <taxon>Kitasatosporales</taxon>
        <taxon>Streptomycetaceae</taxon>
        <taxon>Streptomyces</taxon>
    </lineage>
</organism>
<proteinExistence type="predicted"/>
<keyword evidence="3" id="KW-1185">Reference proteome</keyword>
<dbReference type="Gene3D" id="2.160.20.80">
    <property type="entry name" value="E3 ubiquitin-protein ligase SopA"/>
    <property type="match status" value="1"/>
</dbReference>
<feature type="region of interest" description="Disordered" evidence="1">
    <location>
        <begin position="1"/>
        <end position="39"/>
    </location>
</feature>
<name>A0A7M2SCZ3_9ACTN</name>
<dbReference type="EMBL" id="CP063373">
    <property type="protein sequence ID" value="QOV33358.1"/>
    <property type="molecule type" value="Genomic_DNA"/>
</dbReference>
<dbReference type="InterPro" id="IPR001646">
    <property type="entry name" value="5peptide_repeat"/>
</dbReference>
<protein>
    <submittedName>
        <fullName evidence="2">Pentapeptide repeat-containing protein</fullName>
    </submittedName>
</protein>
<evidence type="ECO:0000313" key="3">
    <source>
        <dbReference type="Proteomes" id="UP000594205"/>
    </source>
</evidence>
<evidence type="ECO:0000313" key="2">
    <source>
        <dbReference type="EMBL" id="QOV33358.1"/>
    </source>
</evidence>
<dbReference type="AlphaFoldDB" id="A0A7M2SCZ3"/>